<accession>A0A3G8LR54</accession>
<keyword evidence="1" id="KW-0732">Signal</keyword>
<sequence>MAKGFRFTKLTAALGLSAMFIYTNAAQAAPWVDTSDIYLRADIQVLADAGVINAPINTFPLMWFGIGADLVKAEPALLTPDLVDAFARVNFYYQNAVGNRGNTSIKVAAASDSARFQHFGSDYREKGQLQGSHEYTGERFAYKLSASANYDPSDNKNVRFDDNYIALILGNWVATFGAAAQWWGPGFDSSLHMSTNARPMQSLTISRHNPQAFETPLLSWLGAWTVTAGVSMTEQERYAPNALLWSLRGSIKPLKQLEIGLSWTTMFCGEDQECSFDSAFESITNPQDCQDGEECISKTNQMTGFDVRYSDIWFGIPLGLYVEQTCENASGGATSMSDCGQMFGVDSRFNFSKQQYKVFFEYSDTMVNCDTESQYNCFYEHSTYQSGSRYYGRTYGSTYDSDAQTYVLGLIGQFENSHSFTSILRFAQLNKDGLNSLFDWAPKPLKEDIMMLELSYRLPMFNGMLTLGGSVANSEFEVKDDDTQGTVFSTYEYRF</sequence>
<evidence type="ECO:0000313" key="3">
    <source>
        <dbReference type="Proteomes" id="UP000278035"/>
    </source>
</evidence>
<dbReference type="EMBL" id="CP034015">
    <property type="protein sequence ID" value="AZG71352.1"/>
    <property type="molecule type" value="Genomic_DNA"/>
</dbReference>
<name>A0A3G8LR54_9GAMM</name>
<dbReference type="AlphaFoldDB" id="A0A3G8LR54"/>
<dbReference type="Pfam" id="PF14052">
    <property type="entry name" value="Caps_assemb_Wzi"/>
    <property type="match status" value="1"/>
</dbReference>
<dbReference type="OrthoDB" id="101884at2"/>
<organism evidence="2 3">
    <name type="scientific">Shewanella livingstonensis</name>
    <dbReference type="NCBI Taxonomy" id="150120"/>
    <lineage>
        <taxon>Bacteria</taxon>
        <taxon>Pseudomonadati</taxon>
        <taxon>Pseudomonadota</taxon>
        <taxon>Gammaproteobacteria</taxon>
        <taxon>Alteromonadales</taxon>
        <taxon>Shewanellaceae</taxon>
        <taxon>Shewanella</taxon>
    </lineage>
</organism>
<feature type="signal peptide" evidence="1">
    <location>
        <begin position="1"/>
        <end position="28"/>
    </location>
</feature>
<dbReference type="InterPro" id="IPR038636">
    <property type="entry name" value="Wzi_sf"/>
</dbReference>
<keyword evidence="3" id="KW-1185">Reference proteome</keyword>
<dbReference type="InterPro" id="IPR026950">
    <property type="entry name" value="Caps_assemb_Wzi"/>
</dbReference>
<proteinExistence type="predicted"/>
<dbReference type="RefSeq" id="WP_124729005.1">
    <property type="nucleotide sequence ID" value="NZ_CBCSKC010000006.1"/>
</dbReference>
<dbReference type="KEGG" id="slj:EGC82_00350"/>
<evidence type="ECO:0000313" key="2">
    <source>
        <dbReference type="EMBL" id="AZG71352.1"/>
    </source>
</evidence>
<evidence type="ECO:0000256" key="1">
    <source>
        <dbReference type="SAM" id="SignalP"/>
    </source>
</evidence>
<dbReference type="Gene3D" id="2.40.160.130">
    <property type="entry name" value="Capsule assembly protein Wzi"/>
    <property type="match status" value="1"/>
</dbReference>
<protein>
    <submittedName>
        <fullName evidence="2">Capsule assembly Wzi family protein</fullName>
    </submittedName>
</protein>
<reference evidence="3" key="1">
    <citation type="submission" date="2018-11" db="EMBL/GenBank/DDBJ databases">
        <title>Shewanella sp. M2.</title>
        <authorList>
            <person name="Hwang Y.J."/>
            <person name="Hwang C.Y."/>
        </authorList>
    </citation>
    <scope>NUCLEOTIDE SEQUENCE [LARGE SCALE GENOMIC DNA]</scope>
    <source>
        <strain evidence="3">LMG 19866</strain>
    </source>
</reference>
<dbReference type="Proteomes" id="UP000278035">
    <property type="component" value="Chromosome"/>
</dbReference>
<gene>
    <name evidence="2" type="ORF">EGC82_00350</name>
</gene>
<feature type="chain" id="PRO_5018329940" evidence="1">
    <location>
        <begin position="29"/>
        <end position="495"/>
    </location>
</feature>